<proteinExistence type="predicted"/>
<dbReference type="EMBL" id="WBKG01000043">
    <property type="protein sequence ID" value="KAB1979242.1"/>
    <property type="molecule type" value="Genomic_DNA"/>
</dbReference>
<keyword evidence="2" id="KW-1185">Reference proteome</keyword>
<dbReference type="AlphaFoldDB" id="A0A7J5D508"/>
<evidence type="ECO:0000313" key="2">
    <source>
        <dbReference type="Proteomes" id="UP000442990"/>
    </source>
</evidence>
<accession>A0A7J5D508</accession>
<dbReference type="Proteomes" id="UP000442990">
    <property type="component" value="Unassembled WGS sequence"/>
</dbReference>
<sequence length="94" mass="10276">MSEQPWTIESIRDALGSPTLAQRFLSEINRAPAHELLDVFAKWQGVAQRTLDAVGRGREIAAAEARGEEPPGEWTDVTDRVLADAARIRTHGAA</sequence>
<organism evidence="1 2">
    <name type="scientific">Streptomyces triticiradicis</name>
    <dbReference type="NCBI Taxonomy" id="2651189"/>
    <lineage>
        <taxon>Bacteria</taxon>
        <taxon>Bacillati</taxon>
        <taxon>Actinomycetota</taxon>
        <taxon>Actinomycetes</taxon>
        <taxon>Kitasatosporales</taxon>
        <taxon>Streptomycetaceae</taxon>
        <taxon>Streptomyces</taxon>
    </lineage>
</organism>
<dbReference type="RefSeq" id="WP_151473692.1">
    <property type="nucleotide sequence ID" value="NZ_WBKG01000043.1"/>
</dbReference>
<protein>
    <submittedName>
        <fullName evidence="1">Uncharacterized protein</fullName>
    </submittedName>
</protein>
<evidence type="ECO:0000313" key="1">
    <source>
        <dbReference type="EMBL" id="KAB1979242.1"/>
    </source>
</evidence>
<comment type="caution">
    <text evidence="1">The sequence shown here is derived from an EMBL/GenBank/DDBJ whole genome shotgun (WGS) entry which is preliminary data.</text>
</comment>
<name>A0A7J5D508_9ACTN</name>
<gene>
    <name evidence="1" type="ORF">F8144_36370</name>
</gene>
<reference evidence="1 2" key="1">
    <citation type="submission" date="2019-09" db="EMBL/GenBank/DDBJ databases">
        <title>Isolation and identification of active actinomycetes.</title>
        <authorList>
            <person name="Yu Z."/>
            <person name="Han C."/>
            <person name="Yu B."/>
        </authorList>
    </citation>
    <scope>NUCLEOTIDE SEQUENCE [LARGE SCALE GENOMIC DNA]</scope>
    <source>
        <strain evidence="1 2">NEAU-H2</strain>
    </source>
</reference>